<sequence>MQKTILKLYSVLVLVFVFQVAKSQSVNEEELKIEVSRIENSTVKLKNLQPVTFKYNVDKYSYLKLPTGNQYGFMVENVEQVFPAMVYESSIIHKSNKGSAKVAKYKDFNKDDLIPVLVEALKEQQEQIDALKKELQQLKSKKS</sequence>
<feature type="domain" description="Peptidase S74" evidence="3">
    <location>
        <begin position="1"/>
        <end position="135"/>
    </location>
</feature>
<keyword evidence="5" id="KW-1185">Reference proteome</keyword>
<accession>A0ABW4IF75</accession>
<feature type="chain" id="PRO_5045772513" evidence="2">
    <location>
        <begin position="24"/>
        <end position="143"/>
    </location>
</feature>
<evidence type="ECO:0000256" key="1">
    <source>
        <dbReference type="SAM" id="Coils"/>
    </source>
</evidence>
<evidence type="ECO:0000259" key="3">
    <source>
        <dbReference type="PROSITE" id="PS51688"/>
    </source>
</evidence>
<name>A0ABW4IF75_9SPHI</name>
<feature type="signal peptide" evidence="2">
    <location>
        <begin position="1"/>
        <end position="23"/>
    </location>
</feature>
<evidence type="ECO:0000313" key="5">
    <source>
        <dbReference type="Proteomes" id="UP001597118"/>
    </source>
</evidence>
<organism evidence="4 5">
    <name type="scientific">Pseudopedobacter beijingensis</name>
    <dbReference type="NCBI Taxonomy" id="1207056"/>
    <lineage>
        <taxon>Bacteria</taxon>
        <taxon>Pseudomonadati</taxon>
        <taxon>Bacteroidota</taxon>
        <taxon>Sphingobacteriia</taxon>
        <taxon>Sphingobacteriales</taxon>
        <taxon>Sphingobacteriaceae</taxon>
        <taxon>Pseudopedobacter</taxon>
    </lineage>
</organism>
<dbReference type="RefSeq" id="WP_379663280.1">
    <property type="nucleotide sequence ID" value="NZ_JBHUDG010000020.1"/>
</dbReference>
<feature type="coiled-coil region" evidence="1">
    <location>
        <begin position="114"/>
        <end position="141"/>
    </location>
</feature>
<evidence type="ECO:0000256" key="2">
    <source>
        <dbReference type="SAM" id="SignalP"/>
    </source>
</evidence>
<gene>
    <name evidence="4" type="ORF">ACFSAH_13545</name>
</gene>
<dbReference type="Pfam" id="PF13884">
    <property type="entry name" value="Peptidase_S74"/>
    <property type="match status" value="1"/>
</dbReference>
<keyword evidence="2" id="KW-0732">Signal</keyword>
<dbReference type="InterPro" id="IPR030392">
    <property type="entry name" value="S74_ICA"/>
</dbReference>
<proteinExistence type="predicted"/>
<dbReference type="EMBL" id="JBHUDG010000020">
    <property type="protein sequence ID" value="MFD1630908.1"/>
    <property type="molecule type" value="Genomic_DNA"/>
</dbReference>
<keyword evidence="1" id="KW-0175">Coiled coil</keyword>
<dbReference type="Proteomes" id="UP001597118">
    <property type="component" value="Unassembled WGS sequence"/>
</dbReference>
<comment type="caution">
    <text evidence="4">The sequence shown here is derived from an EMBL/GenBank/DDBJ whole genome shotgun (WGS) entry which is preliminary data.</text>
</comment>
<evidence type="ECO:0000313" key="4">
    <source>
        <dbReference type="EMBL" id="MFD1630908.1"/>
    </source>
</evidence>
<reference evidence="5" key="1">
    <citation type="journal article" date="2019" name="Int. J. Syst. Evol. Microbiol.">
        <title>The Global Catalogue of Microorganisms (GCM) 10K type strain sequencing project: providing services to taxonomists for standard genome sequencing and annotation.</title>
        <authorList>
            <consortium name="The Broad Institute Genomics Platform"/>
            <consortium name="The Broad Institute Genome Sequencing Center for Infectious Disease"/>
            <person name="Wu L."/>
            <person name="Ma J."/>
        </authorList>
    </citation>
    <scope>NUCLEOTIDE SEQUENCE [LARGE SCALE GENOMIC DNA]</scope>
    <source>
        <strain evidence="5">CCUG 53762</strain>
    </source>
</reference>
<dbReference type="PROSITE" id="PS51688">
    <property type="entry name" value="ICA"/>
    <property type="match status" value="1"/>
</dbReference>
<protein>
    <submittedName>
        <fullName evidence="4">Tail fiber domain-containing protein</fullName>
    </submittedName>
</protein>